<dbReference type="Proteomes" id="UP000502756">
    <property type="component" value="Chromosome"/>
</dbReference>
<reference evidence="1 2" key="1">
    <citation type="submission" date="2020-05" db="EMBL/GenBank/DDBJ databases">
        <title>Genome sequencing of Spirosoma sp. TS118.</title>
        <authorList>
            <person name="Lee J.-H."/>
            <person name="Jeong S."/>
            <person name="Zhao L."/>
            <person name="Jung J.-H."/>
            <person name="Kim M.-K."/>
            <person name="Lim S."/>
        </authorList>
    </citation>
    <scope>NUCLEOTIDE SEQUENCE [LARGE SCALE GENOMIC DNA]</scope>
    <source>
        <strain evidence="1 2">TS118</strain>
    </source>
</reference>
<name>A0A6M5YEL7_9BACT</name>
<evidence type="ECO:0000313" key="2">
    <source>
        <dbReference type="Proteomes" id="UP000502756"/>
    </source>
</evidence>
<gene>
    <name evidence="1" type="ORF">HNV11_21445</name>
</gene>
<dbReference type="AlphaFoldDB" id="A0A6M5YEL7"/>
<sequence>MRQAVLILVIVVTSLMAMALYCLALINWVQDFYSGVYTENTTEAVVETMTLLVYTYAGIEFFKRKVA</sequence>
<evidence type="ECO:0000313" key="1">
    <source>
        <dbReference type="EMBL" id="QJW91761.1"/>
    </source>
</evidence>
<proteinExistence type="predicted"/>
<keyword evidence="2" id="KW-1185">Reference proteome</keyword>
<dbReference type="KEGG" id="stae:HNV11_21445"/>
<protein>
    <submittedName>
        <fullName evidence="1">Uncharacterized protein</fullName>
    </submittedName>
</protein>
<dbReference type="RefSeq" id="WP_171741615.1">
    <property type="nucleotide sequence ID" value="NZ_CP053435.1"/>
</dbReference>
<dbReference type="EMBL" id="CP053435">
    <property type="protein sequence ID" value="QJW91761.1"/>
    <property type="molecule type" value="Genomic_DNA"/>
</dbReference>
<accession>A0A6M5YEL7</accession>
<organism evidence="1 2">
    <name type="scientific">Spirosoma taeanense</name>
    <dbReference type="NCBI Taxonomy" id="2735870"/>
    <lineage>
        <taxon>Bacteria</taxon>
        <taxon>Pseudomonadati</taxon>
        <taxon>Bacteroidota</taxon>
        <taxon>Cytophagia</taxon>
        <taxon>Cytophagales</taxon>
        <taxon>Cytophagaceae</taxon>
        <taxon>Spirosoma</taxon>
    </lineage>
</organism>